<keyword evidence="3" id="KW-1185">Reference proteome</keyword>
<dbReference type="PANTHER" id="PTHR28047:SF5">
    <property type="entry name" value="PROTEIN DCG1"/>
    <property type="match status" value="1"/>
</dbReference>
<dbReference type="GO" id="GO:0036348">
    <property type="term" value="F:hydantoin racemase activity"/>
    <property type="evidence" value="ECO:0007669"/>
    <property type="project" value="UniProtKB-EC"/>
</dbReference>
<dbReference type="RefSeq" id="WP_206708805.1">
    <property type="nucleotide sequence ID" value="NZ_CP059066.1"/>
</dbReference>
<evidence type="ECO:0000313" key="2">
    <source>
        <dbReference type="EMBL" id="QSQ08599.1"/>
    </source>
</evidence>
<dbReference type="KEGG" id="kme:H0A61_00932"/>
<protein>
    <submittedName>
        <fullName evidence="2">Hydantoin racemase</fullName>
        <ecNumber evidence="2">5.1.99.5</ecNumber>
    </submittedName>
</protein>
<accession>A0A8A0RM49</accession>
<dbReference type="Gene3D" id="3.40.50.12500">
    <property type="match status" value="1"/>
</dbReference>
<dbReference type="SUPFAM" id="SSF53681">
    <property type="entry name" value="Aspartate/glutamate racemase"/>
    <property type="match status" value="1"/>
</dbReference>
<dbReference type="InterPro" id="IPR015942">
    <property type="entry name" value="Asp/Glu/hydantoin_racemase"/>
</dbReference>
<dbReference type="EMBL" id="CP059066">
    <property type="protein sequence ID" value="QSQ08599.1"/>
    <property type="molecule type" value="Genomic_DNA"/>
</dbReference>
<gene>
    <name evidence="2" type="primary">hyuE</name>
    <name evidence="2" type="ORF">H0A61_00932</name>
</gene>
<dbReference type="GO" id="GO:0047661">
    <property type="term" value="F:amino-acid racemase activity"/>
    <property type="evidence" value="ECO:0007669"/>
    <property type="project" value="InterPro"/>
</dbReference>
<sequence length="237" mass="25724">MKKILAINPVGTDIWDESDYSYFKKHASGDTEVEVVSLKDGPESVESYYLEAYASPRVLDIIKNADGRYDGFLVNCFADPGVRAAREITDVPVIGPGEASMLTASMLGHKFGVAAINKKQVTALEIKVMEMGIIQRFAGARAVNIGVSSLLDAPQETVEEVIKAADFLIGERGAEVIVLGCTGMAYLAEEIKKRLTVPVIEPALTALKLLETLIDMGLTHSKEALYSNPFKKQKEGD</sequence>
<dbReference type="InterPro" id="IPR052186">
    <property type="entry name" value="Hydantoin_racemase-like"/>
</dbReference>
<evidence type="ECO:0000313" key="3">
    <source>
        <dbReference type="Proteomes" id="UP000662904"/>
    </source>
</evidence>
<proteinExistence type="inferred from homology"/>
<organism evidence="2 3">
    <name type="scientific">Koleobacter methoxysyntrophicus</name>
    <dbReference type="NCBI Taxonomy" id="2751313"/>
    <lineage>
        <taxon>Bacteria</taxon>
        <taxon>Bacillati</taxon>
        <taxon>Bacillota</taxon>
        <taxon>Clostridia</taxon>
        <taxon>Koleobacterales</taxon>
        <taxon>Koleobacteraceae</taxon>
        <taxon>Koleobacter</taxon>
    </lineage>
</organism>
<dbReference type="InterPro" id="IPR053714">
    <property type="entry name" value="Iso_Racemase_Enz_sf"/>
</dbReference>
<dbReference type="Pfam" id="PF01177">
    <property type="entry name" value="Asp_Glu_race"/>
    <property type="match status" value="1"/>
</dbReference>
<dbReference type="InterPro" id="IPR001920">
    <property type="entry name" value="Asp/Glu_race"/>
</dbReference>
<dbReference type="PANTHER" id="PTHR28047">
    <property type="entry name" value="PROTEIN DCG1"/>
    <property type="match status" value="1"/>
</dbReference>
<dbReference type="EC" id="5.1.99.5" evidence="2"/>
<name>A0A8A0RM49_9FIRM</name>
<dbReference type="Proteomes" id="UP000662904">
    <property type="component" value="Chromosome"/>
</dbReference>
<keyword evidence="2" id="KW-0413">Isomerase</keyword>
<dbReference type="AlphaFoldDB" id="A0A8A0RM49"/>
<comment type="similarity">
    <text evidence="1">Belongs to the HyuE racemase family.</text>
</comment>
<evidence type="ECO:0000256" key="1">
    <source>
        <dbReference type="ARBA" id="ARBA00038414"/>
    </source>
</evidence>
<reference evidence="2" key="1">
    <citation type="submission" date="2020-07" db="EMBL/GenBank/DDBJ databases">
        <title>Koleobacter methoxysyntrophicus gen. nov., sp. nov., a novel anaerobic bacterium isolated from deep subsurface oil field and proposal of Koleobacterales ord. nov. in the phylum Firmicutes.</title>
        <authorList>
            <person name="Sakamoto S."/>
            <person name="Tamaki H."/>
        </authorList>
    </citation>
    <scope>NUCLEOTIDE SEQUENCE</scope>
    <source>
        <strain evidence="2">NRmbB1</strain>
    </source>
</reference>